<name>A0A939K6N0_9BACT</name>
<keyword evidence="2 9" id="KW-0808">Transferase</keyword>
<dbReference type="GO" id="GO:0005525">
    <property type="term" value="F:GTP binding"/>
    <property type="evidence" value="ECO:0007669"/>
    <property type="project" value="UniProtKB-KW"/>
</dbReference>
<gene>
    <name evidence="9" type="ORF">J2I47_18260</name>
</gene>
<dbReference type="GO" id="GO:0046872">
    <property type="term" value="F:metal ion binding"/>
    <property type="evidence" value="ECO:0007669"/>
    <property type="project" value="UniProtKB-KW"/>
</dbReference>
<evidence type="ECO:0000313" key="9">
    <source>
        <dbReference type="EMBL" id="MBO0938501.1"/>
    </source>
</evidence>
<dbReference type="EMBL" id="JAFMYV010000009">
    <property type="protein sequence ID" value="MBO0938501.1"/>
    <property type="molecule type" value="Genomic_DNA"/>
</dbReference>
<keyword evidence="4" id="KW-0547">Nucleotide-binding</keyword>
<dbReference type="InterPro" id="IPR013482">
    <property type="entry name" value="Molybde_CF_guanTrfase"/>
</dbReference>
<evidence type="ECO:0000256" key="5">
    <source>
        <dbReference type="ARBA" id="ARBA00022842"/>
    </source>
</evidence>
<dbReference type="SUPFAM" id="SSF53448">
    <property type="entry name" value="Nucleotide-diphospho-sugar transferases"/>
    <property type="match status" value="1"/>
</dbReference>
<evidence type="ECO:0000256" key="4">
    <source>
        <dbReference type="ARBA" id="ARBA00022741"/>
    </source>
</evidence>
<evidence type="ECO:0000256" key="1">
    <source>
        <dbReference type="ARBA" id="ARBA00022490"/>
    </source>
</evidence>
<organism evidence="9 10">
    <name type="scientific">Fibrella rubiginis</name>
    <dbReference type="NCBI Taxonomy" id="2817060"/>
    <lineage>
        <taxon>Bacteria</taxon>
        <taxon>Pseudomonadati</taxon>
        <taxon>Bacteroidota</taxon>
        <taxon>Cytophagia</taxon>
        <taxon>Cytophagales</taxon>
        <taxon>Spirosomataceae</taxon>
        <taxon>Fibrella</taxon>
    </lineage>
</organism>
<evidence type="ECO:0000256" key="6">
    <source>
        <dbReference type="ARBA" id="ARBA00023134"/>
    </source>
</evidence>
<keyword evidence="7" id="KW-0501">Molybdenum cofactor biosynthesis</keyword>
<protein>
    <submittedName>
        <fullName evidence="9">NTP transferase domain-containing protein</fullName>
    </submittedName>
</protein>
<reference evidence="9" key="1">
    <citation type="submission" date="2021-03" db="EMBL/GenBank/DDBJ databases">
        <title>Fibrella sp. HMF5335 genome sequencing and assembly.</title>
        <authorList>
            <person name="Kang H."/>
            <person name="Kim H."/>
            <person name="Bae S."/>
            <person name="Joh K."/>
        </authorList>
    </citation>
    <scope>NUCLEOTIDE SEQUENCE</scope>
    <source>
        <strain evidence="9">HMF5335</strain>
    </source>
</reference>
<dbReference type="Gene3D" id="3.90.550.10">
    <property type="entry name" value="Spore Coat Polysaccharide Biosynthesis Protein SpsA, Chain A"/>
    <property type="match status" value="1"/>
</dbReference>
<sequence>MGGQSSRMGRDKSGIVYHQKPQREHLTDLLTPLCERVYWSVNQTQYNQLNYKYLLVDNEPKNGPLTGLLTACQTHPAAAWLVVPCDLPHLDSPTLSALLAGRNQTAVATAFRDSDHRGPEPLVSIWEPTAGPLLAQFYQTGQRSPRRFLLENGVHLLNAPGGNVFENVNER</sequence>
<evidence type="ECO:0000256" key="3">
    <source>
        <dbReference type="ARBA" id="ARBA00022723"/>
    </source>
</evidence>
<dbReference type="PANTHER" id="PTHR19136">
    <property type="entry name" value="MOLYBDENUM COFACTOR GUANYLYLTRANSFERASE"/>
    <property type="match status" value="1"/>
</dbReference>
<dbReference type="GO" id="GO:0016779">
    <property type="term" value="F:nucleotidyltransferase activity"/>
    <property type="evidence" value="ECO:0007669"/>
    <property type="project" value="TreeGrafter"/>
</dbReference>
<dbReference type="GO" id="GO:0006777">
    <property type="term" value="P:Mo-molybdopterin cofactor biosynthetic process"/>
    <property type="evidence" value="ECO:0007669"/>
    <property type="project" value="UniProtKB-KW"/>
</dbReference>
<keyword evidence="1" id="KW-0963">Cytoplasm</keyword>
<comment type="caution">
    <text evidence="9">The sequence shown here is derived from an EMBL/GenBank/DDBJ whole genome shotgun (WGS) entry which is preliminary data.</text>
</comment>
<dbReference type="PANTHER" id="PTHR19136:SF81">
    <property type="entry name" value="MOLYBDENUM COFACTOR GUANYLYLTRANSFERASE"/>
    <property type="match status" value="1"/>
</dbReference>
<keyword evidence="6" id="KW-0342">GTP-binding</keyword>
<dbReference type="InterPro" id="IPR029044">
    <property type="entry name" value="Nucleotide-diphossugar_trans"/>
</dbReference>
<evidence type="ECO:0000256" key="7">
    <source>
        <dbReference type="ARBA" id="ARBA00023150"/>
    </source>
</evidence>
<evidence type="ECO:0000313" key="10">
    <source>
        <dbReference type="Proteomes" id="UP000664034"/>
    </source>
</evidence>
<dbReference type="AlphaFoldDB" id="A0A939K6N0"/>
<proteinExistence type="predicted"/>
<keyword evidence="5" id="KW-0460">Magnesium</keyword>
<keyword evidence="3" id="KW-0479">Metal-binding</keyword>
<dbReference type="Proteomes" id="UP000664034">
    <property type="component" value="Unassembled WGS sequence"/>
</dbReference>
<dbReference type="Pfam" id="PF12804">
    <property type="entry name" value="NTP_transf_3"/>
    <property type="match status" value="1"/>
</dbReference>
<accession>A0A939K6N0</accession>
<keyword evidence="10" id="KW-1185">Reference proteome</keyword>
<dbReference type="CDD" id="cd02503">
    <property type="entry name" value="MobA"/>
    <property type="match status" value="1"/>
</dbReference>
<evidence type="ECO:0000259" key="8">
    <source>
        <dbReference type="Pfam" id="PF12804"/>
    </source>
</evidence>
<dbReference type="InterPro" id="IPR025877">
    <property type="entry name" value="MobA-like_NTP_Trfase"/>
</dbReference>
<evidence type="ECO:0000256" key="2">
    <source>
        <dbReference type="ARBA" id="ARBA00022679"/>
    </source>
</evidence>
<feature type="domain" description="MobA-like NTP transferase" evidence="8">
    <location>
        <begin position="2"/>
        <end position="150"/>
    </location>
</feature>